<proteinExistence type="predicted"/>
<keyword evidence="10" id="KW-1185">Reference proteome</keyword>
<keyword evidence="6" id="KW-0812">Transmembrane</keyword>
<keyword evidence="5 6" id="KW-0472">Membrane</keyword>
<evidence type="ECO:0000256" key="6">
    <source>
        <dbReference type="SAM" id="Phobius"/>
    </source>
</evidence>
<dbReference type="CDD" id="cd07177">
    <property type="entry name" value="terB_like"/>
    <property type="match status" value="1"/>
</dbReference>
<evidence type="ECO:0000256" key="5">
    <source>
        <dbReference type="ARBA" id="ARBA00023136"/>
    </source>
</evidence>
<feature type="domain" description="Dynamin N-terminal" evidence="7">
    <location>
        <begin position="269"/>
        <end position="422"/>
    </location>
</feature>
<dbReference type="GO" id="GO:0008053">
    <property type="term" value="P:mitochondrial fusion"/>
    <property type="evidence" value="ECO:0007669"/>
    <property type="project" value="TreeGrafter"/>
</dbReference>
<dbReference type="InterPro" id="IPR029024">
    <property type="entry name" value="TerB-like"/>
</dbReference>
<dbReference type="GO" id="GO:0005525">
    <property type="term" value="F:GTP binding"/>
    <property type="evidence" value="ECO:0007669"/>
    <property type="project" value="UniProtKB-KW"/>
</dbReference>
<feature type="transmembrane region" description="Helical" evidence="6">
    <location>
        <begin position="30"/>
        <end position="47"/>
    </location>
</feature>
<evidence type="ECO:0000256" key="4">
    <source>
        <dbReference type="ARBA" id="ARBA00023134"/>
    </source>
</evidence>
<evidence type="ECO:0000313" key="9">
    <source>
        <dbReference type="EMBL" id="RUS93124.1"/>
    </source>
</evidence>
<dbReference type="InterPro" id="IPR027417">
    <property type="entry name" value="P-loop_NTPase"/>
</dbReference>
<dbReference type="GO" id="GO:0016020">
    <property type="term" value="C:membrane"/>
    <property type="evidence" value="ECO:0007669"/>
    <property type="project" value="UniProtKB-SubCell"/>
</dbReference>
<dbReference type="AlphaFoldDB" id="A0AB37U8W6"/>
<dbReference type="SUPFAM" id="SSF52540">
    <property type="entry name" value="P-loop containing nucleoside triphosphate hydrolases"/>
    <property type="match status" value="1"/>
</dbReference>
<keyword evidence="4" id="KW-0342">GTP-binding</keyword>
<dbReference type="InterPro" id="IPR027094">
    <property type="entry name" value="Mitofusin_fam"/>
</dbReference>
<feature type="domain" description="Co-chaperone DjlA N-terminal" evidence="8">
    <location>
        <begin position="36"/>
        <end position="147"/>
    </location>
</feature>
<dbReference type="PANTHER" id="PTHR10465:SF0">
    <property type="entry name" value="SARCALUMENIN"/>
    <property type="match status" value="1"/>
</dbReference>
<evidence type="ECO:0000256" key="3">
    <source>
        <dbReference type="ARBA" id="ARBA00022801"/>
    </source>
</evidence>
<accession>A0AB37U8W6</accession>
<protein>
    <recommendedName>
        <fullName evidence="11">Dynamin family protein</fullName>
    </recommendedName>
</protein>
<dbReference type="Pfam" id="PF05099">
    <property type="entry name" value="TerB"/>
    <property type="match status" value="1"/>
</dbReference>
<comment type="caution">
    <text evidence="9">The sequence shown here is derived from an EMBL/GenBank/DDBJ whole genome shotgun (WGS) entry which is preliminary data.</text>
</comment>
<evidence type="ECO:0000259" key="7">
    <source>
        <dbReference type="Pfam" id="PF00350"/>
    </source>
</evidence>
<keyword evidence="6" id="KW-1133">Transmembrane helix</keyword>
<dbReference type="RefSeq" id="WP_106171543.1">
    <property type="nucleotide sequence ID" value="NZ_RSCK01000235.1"/>
</dbReference>
<dbReference type="PANTHER" id="PTHR10465">
    <property type="entry name" value="TRANSMEMBRANE GTPASE FZO1"/>
    <property type="match status" value="1"/>
</dbReference>
<dbReference type="SUPFAM" id="SSF158682">
    <property type="entry name" value="TerB-like"/>
    <property type="match status" value="1"/>
</dbReference>
<evidence type="ECO:0000313" key="10">
    <source>
        <dbReference type="Proteomes" id="UP000282574"/>
    </source>
</evidence>
<dbReference type="InterPro" id="IPR045063">
    <property type="entry name" value="Dynamin_N"/>
</dbReference>
<name>A0AB37U8W6_9CYAN</name>
<dbReference type="InterPro" id="IPR007791">
    <property type="entry name" value="DjlA_N"/>
</dbReference>
<keyword evidence="2" id="KW-0547">Nucleotide-binding</keyword>
<dbReference type="Proteomes" id="UP000282574">
    <property type="component" value="Unassembled WGS sequence"/>
</dbReference>
<dbReference type="EMBL" id="RSCK01000235">
    <property type="protein sequence ID" value="RUS93124.1"/>
    <property type="molecule type" value="Genomic_DNA"/>
</dbReference>
<dbReference type="GO" id="GO:0003924">
    <property type="term" value="F:GTPase activity"/>
    <property type="evidence" value="ECO:0007669"/>
    <property type="project" value="InterPro"/>
</dbReference>
<keyword evidence="3" id="KW-0378">Hydrolase</keyword>
<dbReference type="Gene3D" id="1.10.3680.10">
    <property type="entry name" value="TerB-like"/>
    <property type="match status" value="1"/>
</dbReference>
<dbReference type="Gene3D" id="3.40.50.300">
    <property type="entry name" value="P-loop containing nucleotide triphosphate hydrolases"/>
    <property type="match status" value="1"/>
</dbReference>
<evidence type="ECO:0000256" key="1">
    <source>
        <dbReference type="ARBA" id="ARBA00004370"/>
    </source>
</evidence>
<evidence type="ECO:0000259" key="8">
    <source>
        <dbReference type="Pfam" id="PF05099"/>
    </source>
</evidence>
<comment type="subcellular location">
    <subcellularLocation>
        <location evidence="1">Membrane</location>
    </subcellularLocation>
</comment>
<organism evidence="9 10">
    <name type="scientific">Chroococcidiopsis cubana SAG 39.79</name>
    <dbReference type="NCBI Taxonomy" id="388085"/>
    <lineage>
        <taxon>Bacteria</taxon>
        <taxon>Bacillati</taxon>
        <taxon>Cyanobacteriota</taxon>
        <taxon>Cyanophyceae</taxon>
        <taxon>Chroococcidiopsidales</taxon>
        <taxon>Chroococcidiopsidaceae</taxon>
        <taxon>Chroococcidiopsis</taxon>
    </lineage>
</organism>
<evidence type="ECO:0008006" key="11">
    <source>
        <dbReference type="Google" id="ProtNLM"/>
    </source>
</evidence>
<dbReference type="Pfam" id="PF00350">
    <property type="entry name" value="Dynamin_N"/>
    <property type="match status" value="1"/>
</dbReference>
<gene>
    <name evidence="9" type="ORF">DSM107010_72740</name>
</gene>
<sequence length="690" mass="78022">MNTISASSEAVELLSSITGQKISRENVNPSILFLAAVITVMLGVVFADGTVTDSEKKELQIILNRFNLPEGDMRQLSKLLLKGIQQQKIHTKMDCLLTLTKLLSVPEKFLLVSFSYRMCVSDGELDFQEQQYLESIAERLGINSHRLTVLKAAVCGKEILETTALNELHSLLDPARFQSLGTVFVNAANQIIEVLPSVSIQQETPAQTHQKFSYGKLKVFHKHCQQLDNLCYQLFQIVQECSNRNFLSQSIVKEIKSISQKLHNQKFRVAVVGEFSQGKSTVLNALLGEKIQPIRAIPCSGVVTTLKHGYQTKIVCYYKNGNQEEISFEQYQIKSAIVKEAALDCLSEHLVSSEIDEIVFEHPNLELCRNGVEIIDSPGLNEHPERSLITQKLLKDIDAVIFLANASRPLTKWEQDYLSNDLRISLNGGKDNEPANNIFILVNFIDLLDEEEDRHDVMQRFETFVSGKNPIVRGGDRIHFISAKAALKGIANGTEDAYVKIFKNFTCALEKFLTNERGYIKIQHSSDAIKILVQSILSSLNQAENTLDGKINLSEAEKQKILEQIGEASGRDFILQDHADQLVQNVIQQICESWNKWIEGLADRVADKGAEWHSKYPSWEKEKLLQDYANQFTRSLSQEMDDWWKTQVIDGIVKSHFSDLNQKIRHELEAIKSNFQIIDSQLSDRLNGTL</sequence>
<dbReference type="CDD" id="cd09912">
    <property type="entry name" value="DLP_2"/>
    <property type="match status" value="1"/>
</dbReference>
<reference evidence="9 10" key="1">
    <citation type="journal article" date="2019" name="Genome Biol. Evol.">
        <title>Day and night: Metabolic profiles and evolutionary relationships of six axenic non-marine cyanobacteria.</title>
        <authorList>
            <person name="Will S.E."/>
            <person name="Henke P."/>
            <person name="Boedeker C."/>
            <person name="Huang S."/>
            <person name="Brinkmann H."/>
            <person name="Rohde M."/>
            <person name="Jarek M."/>
            <person name="Friedl T."/>
            <person name="Seufert S."/>
            <person name="Schumacher M."/>
            <person name="Overmann J."/>
            <person name="Neumann-Schaal M."/>
            <person name="Petersen J."/>
        </authorList>
    </citation>
    <scope>NUCLEOTIDE SEQUENCE [LARGE SCALE GENOMIC DNA]</scope>
    <source>
        <strain evidence="9 10">SAG 39.79</strain>
    </source>
</reference>
<evidence type="ECO:0000256" key="2">
    <source>
        <dbReference type="ARBA" id="ARBA00022741"/>
    </source>
</evidence>